<dbReference type="Pfam" id="PF21597">
    <property type="entry name" value="TetR_C_43"/>
    <property type="match status" value="1"/>
</dbReference>
<dbReference type="Gene3D" id="1.10.357.10">
    <property type="entry name" value="Tetracycline Repressor, domain 2"/>
    <property type="match status" value="1"/>
</dbReference>
<reference evidence="6 7" key="1">
    <citation type="submission" date="2021-03" db="EMBL/GenBank/DDBJ databases">
        <title>Sequencing the genomes of 1000 actinobacteria strains.</title>
        <authorList>
            <person name="Klenk H.-P."/>
        </authorList>
    </citation>
    <scope>NUCLEOTIDE SEQUENCE [LARGE SCALE GENOMIC DNA]</scope>
    <source>
        <strain evidence="6 7">DSM 46670</strain>
    </source>
</reference>
<dbReference type="InterPro" id="IPR050109">
    <property type="entry name" value="HTH-type_TetR-like_transc_reg"/>
</dbReference>
<dbReference type="InterPro" id="IPR009057">
    <property type="entry name" value="Homeodomain-like_sf"/>
</dbReference>
<evidence type="ECO:0000256" key="4">
    <source>
        <dbReference type="PROSITE-ProRule" id="PRU00335"/>
    </source>
</evidence>
<dbReference type="SUPFAM" id="SSF46689">
    <property type="entry name" value="Homeodomain-like"/>
    <property type="match status" value="1"/>
</dbReference>
<evidence type="ECO:0000256" key="1">
    <source>
        <dbReference type="ARBA" id="ARBA00023015"/>
    </source>
</evidence>
<feature type="DNA-binding region" description="H-T-H motif" evidence="4">
    <location>
        <begin position="40"/>
        <end position="59"/>
    </location>
</feature>
<evidence type="ECO:0000259" key="5">
    <source>
        <dbReference type="PROSITE" id="PS50977"/>
    </source>
</evidence>
<keyword evidence="7" id="KW-1185">Reference proteome</keyword>
<keyword evidence="2 4" id="KW-0238">DNA-binding</keyword>
<dbReference type="SUPFAM" id="SSF48498">
    <property type="entry name" value="Tetracyclin repressor-like, C-terminal domain"/>
    <property type="match status" value="1"/>
</dbReference>
<evidence type="ECO:0000256" key="3">
    <source>
        <dbReference type="ARBA" id="ARBA00023163"/>
    </source>
</evidence>
<dbReference type="InterPro" id="IPR036271">
    <property type="entry name" value="Tet_transcr_reg_TetR-rel_C_sf"/>
</dbReference>
<organism evidence="6 7">
    <name type="scientific">Kibdelosporangium banguiense</name>
    <dbReference type="NCBI Taxonomy" id="1365924"/>
    <lineage>
        <taxon>Bacteria</taxon>
        <taxon>Bacillati</taxon>
        <taxon>Actinomycetota</taxon>
        <taxon>Actinomycetes</taxon>
        <taxon>Pseudonocardiales</taxon>
        <taxon>Pseudonocardiaceae</taxon>
        <taxon>Kibdelosporangium</taxon>
    </lineage>
</organism>
<comment type="caution">
    <text evidence="6">The sequence shown here is derived from an EMBL/GenBank/DDBJ whole genome shotgun (WGS) entry which is preliminary data.</text>
</comment>
<dbReference type="Proteomes" id="UP001519332">
    <property type="component" value="Unassembled WGS sequence"/>
</dbReference>
<evidence type="ECO:0000313" key="6">
    <source>
        <dbReference type="EMBL" id="MBP2329433.1"/>
    </source>
</evidence>
<evidence type="ECO:0000313" key="7">
    <source>
        <dbReference type="Proteomes" id="UP001519332"/>
    </source>
</evidence>
<sequence>MNDRTEVARRAPLRADAQRNRERLLSAALQLLAESNRQLAMEAVARRAGVSIATLYRHFPTREALFLTIYRHEMQELGRWADELAARLSSSEALAQWLMKMGRYASTRPGMAEAFRAALIDGEQALMEDAYSETTEALGRLLERAAAAGAIRSDIGADDLLLALCGVWELPDTPAGRQQADRVVGLLLDGLRTDTS</sequence>
<name>A0ABS4TYF6_9PSEU</name>
<keyword evidence="1" id="KW-0805">Transcription regulation</keyword>
<protein>
    <submittedName>
        <fullName evidence="6">AcrR family transcriptional regulator</fullName>
    </submittedName>
</protein>
<dbReference type="PANTHER" id="PTHR30055:SF234">
    <property type="entry name" value="HTH-TYPE TRANSCRIPTIONAL REGULATOR BETI"/>
    <property type="match status" value="1"/>
</dbReference>
<gene>
    <name evidence="6" type="ORF">JOF56_009818</name>
</gene>
<dbReference type="PROSITE" id="PS50977">
    <property type="entry name" value="HTH_TETR_2"/>
    <property type="match status" value="1"/>
</dbReference>
<feature type="domain" description="HTH tetR-type" evidence="5">
    <location>
        <begin position="18"/>
        <end position="77"/>
    </location>
</feature>
<dbReference type="InterPro" id="IPR049445">
    <property type="entry name" value="TetR_SbtR-like_C"/>
</dbReference>
<accession>A0ABS4TYF6</accession>
<dbReference type="PANTHER" id="PTHR30055">
    <property type="entry name" value="HTH-TYPE TRANSCRIPTIONAL REGULATOR RUTR"/>
    <property type="match status" value="1"/>
</dbReference>
<dbReference type="EMBL" id="JAGINW010000001">
    <property type="protein sequence ID" value="MBP2329433.1"/>
    <property type="molecule type" value="Genomic_DNA"/>
</dbReference>
<dbReference type="InterPro" id="IPR001647">
    <property type="entry name" value="HTH_TetR"/>
</dbReference>
<keyword evidence="3" id="KW-0804">Transcription</keyword>
<dbReference type="RefSeq" id="WP_209646227.1">
    <property type="nucleotide sequence ID" value="NZ_JAGINW010000001.1"/>
</dbReference>
<dbReference type="Pfam" id="PF00440">
    <property type="entry name" value="TetR_N"/>
    <property type="match status" value="1"/>
</dbReference>
<evidence type="ECO:0000256" key="2">
    <source>
        <dbReference type="ARBA" id="ARBA00023125"/>
    </source>
</evidence>
<dbReference type="PRINTS" id="PR00455">
    <property type="entry name" value="HTHTETR"/>
</dbReference>
<proteinExistence type="predicted"/>